<accession>A0ABQ1BWH9</accession>
<dbReference type="RefSeq" id="WP_241007724.1">
    <property type="nucleotide sequence ID" value="NZ_BLKU01000005.1"/>
</dbReference>
<dbReference type="Proteomes" id="UP000465306">
    <property type="component" value="Unassembled WGS sequence"/>
</dbReference>
<evidence type="ECO:0000313" key="2">
    <source>
        <dbReference type="Proteomes" id="UP000465306"/>
    </source>
</evidence>
<evidence type="ECO:0008006" key="3">
    <source>
        <dbReference type="Google" id="ProtNLM"/>
    </source>
</evidence>
<sequence length="107" mass="11291">MTALIEPRRCQAERAQGGGELARVGRAKIRTDMTQSAAPGGCECARCRPEPLTDIDAQRALRHVTNGNAAAYARGELTLIGCRDCEDCGAWVPSFIAAELADGSSNA</sequence>
<keyword evidence="2" id="KW-1185">Reference proteome</keyword>
<reference evidence="1 2" key="1">
    <citation type="journal article" date="2019" name="Emerg. Microbes Infect.">
        <title>Comprehensive subspecies identification of 175 nontuberculous mycobacteria species based on 7547 genomic profiles.</title>
        <authorList>
            <person name="Matsumoto Y."/>
            <person name="Kinjo T."/>
            <person name="Motooka D."/>
            <person name="Nabeya D."/>
            <person name="Jung N."/>
            <person name="Uechi K."/>
            <person name="Horii T."/>
            <person name="Iida T."/>
            <person name="Fujita J."/>
            <person name="Nakamura S."/>
        </authorList>
    </citation>
    <scope>NUCLEOTIDE SEQUENCE [LARGE SCALE GENOMIC DNA]</scope>
    <source>
        <strain evidence="1 2">JCM 13573</strain>
    </source>
</reference>
<gene>
    <name evidence="1" type="ORF">MKUB_55900</name>
</gene>
<evidence type="ECO:0000313" key="1">
    <source>
        <dbReference type="EMBL" id="GFG68100.1"/>
    </source>
</evidence>
<comment type="caution">
    <text evidence="1">The sequence shown here is derived from an EMBL/GenBank/DDBJ whole genome shotgun (WGS) entry which is preliminary data.</text>
</comment>
<proteinExistence type="predicted"/>
<organism evidence="1 2">
    <name type="scientific">Mycobacterium kubicae</name>
    <dbReference type="NCBI Taxonomy" id="120959"/>
    <lineage>
        <taxon>Bacteria</taxon>
        <taxon>Bacillati</taxon>
        <taxon>Actinomycetota</taxon>
        <taxon>Actinomycetes</taxon>
        <taxon>Mycobacteriales</taxon>
        <taxon>Mycobacteriaceae</taxon>
        <taxon>Mycobacterium</taxon>
        <taxon>Mycobacterium simiae complex</taxon>
    </lineage>
</organism>
<protein>
    <recommendedName>
        <fullName evidence="3">Ferredoxin</fullName>
    </recommendedName>
</protein>
<dbReference type="EMBL" id="BLKU01000005">
    <property type="protein sequence ID" value="GFG68100.1"/>
    <property type="molecule type" value="Genomic_DNA"/>
</dbReference>
<name>A0ABQ1BWH9_9MYCO</name>